<organism evidence="2 3">
    <name type="scientific">Mucilaginibacter agri</name>
    <dbReference type="NCBI Taxonomy" id="2695265"/>
    <lineage>
        <taxon>Bacteria</taxon>
        <taxon>Pseudomonadati</taxon>
        <taxon>Bacteroidota</taxon>
        <taxon>Sphingobacteriia</taxon>
        <taxon>Sphingobacteriales</taxon>
        <taxon>Sphingobacteriaceae</taxon>
        <taxon>Mucilaginibacter</taxon>
    </lineage>
</organism>
<gene>
    <name evidence="2" type="ORF">GSY63_19510</name>
</gene>
<comment type="caution">
    <text evidence="2">The sequence shown here is derived from an EMBL/GenBank/DDBJ whole genome shotgun (WGS) entry which is preliminary data.</text>
</comment>
<dbReference type="RefSeq" id="WP_166587509.1">
    <property type="nucleotide sequence ID" value="NZ_WWEO01000044.1"/>
</dbReference>
<reference evidence="2" key="2">
    <citation type="submission" date="2020-10" db="EMBL/GenBank/DDBJ databases">
        <title>Mucilaginibacter sp. nov., isolated from soil.</title>
        <authorList>
            <person name="Jeon C.O."/>
        </authorList>
    </citation>
    <scope>NUCLEOTIDE SEQUENCE</scope>
    <source>
        <strain evidence="2">R11</strain>
    </source>
</reference>
<evidence type="ECO:0000313" key="3">
    <source>
        <dbReference type="Proteomes" id="UP000638732"/>
    </source>
</evidence>
<evidence type="ECO:0000313" key="2">
    <source>
        <dbReference type="EMBL" id="NCD71562.1"/>
    </source>
</evidence>
<keyword evidence="1" id="KW-0472">Membrane</keyword>
<dbReference type="Pfam" id="PF09527">
    <property type="entry name" value="ATPase_gene1"/>
    <property type="match status" value="1"/>
</dbReference>
<name>A0A965ZK78_9SPHI</name>
<dbReference type="InterPro" id="IPR032820">
    <property type="entry name" value="ATPase_put"/>
</dbReference>
<protein>
    <recommendedName>
        <fullName evidence="4">AtpZ/AtpI family protein</fullName>
    </recommendedName>
</protein>
<accession>A0A965ZK78</accession>
<dbReference type="AlphaFoldDB" id="A0A965ZK78"/>
<sequence>MANNEQKPGDNSGKPVNNYIKYSSIAFQMFAIIGVFTFVGYEIDKHAQHATPWVTAMLSLIGVFISLYLVIKSLKD</sequence>
<keyword evidence="1" id="KW-0812">Transmembrane</keyword>
<feature type="transmembrane region" description="Helical" evidence="1">
    <location>
        <begin position="20"/>
        <end position="41"/>
    </location>
</feature>
<keyword evidence="3" id="KW-1185">Reference proteome</keyword>
<keyword evidence="1" id="KW-1133">Transmembrane helix</keyword>
<proteinExistence type="predicted"/>
<evidence type="ECO:0008006" key="4">
    <source>
        <dbReference type="Google" id="ProtNLM"/>
    </source>
</evidence>
<dbReference type="EMBL" id="WWEO01000044">
    <property type="protein sequence ID" value="NCD71562.1"/>
    <property type="molecule type" value="Genomic_DNA"/>
</dbReference>
<reference evidence="2" key="1">
    <citation type="submission" date="2020-01" db="EMBL/GenBank/DDBJ databases">
        <authorList>
            <person name="Seo Y.L."/>
        </authorList>
    </citation>
    <scope>NUCLEOTIDE SEQUENCE</scope>
    <source>
        <strain evidence="2">R11</strain>
    </source>
</reference>
<evidence type="ECO:0000256" key="1">
    <source>
        <dbReference type="SAM" id="Phobius"/>
    </source>
</evidence>
<dbReference type="Proteomes" id="UP000638732">
    <property type="component" value="Unassembled WGS sequence"/>
</dbReference>
<feature type="transmembrane region" description="Helical" evidence="1">
    <location>
        <begin position="53"/>
        <end position="71"/>
    </location>
</feature>